<feature type="region of interest" description="Disordered" evidence="1">
    <location>
        <begin position="436"/>
        <end position="457"/>
    </location>
</feature>
<reference evidence="2" key="1">
    <citation type="submission" date="2012-04" db="EMBL/GenBank/DDBJ databases">
        <title>The Genome Sequence of Loa loa.</title>
        <authorList>
            <consortium name="The Broad Institute Genome Sequencing Platform"/>
            <consortium name="Broad Institute Genome Sequencing Center for Infectious Disease"/>
            <person name="Nutman T.B."/>
            <person name="Fink D.L."/>
            <person name="Russ C."/>
            <person name="Young S."/>
            <person name="Zeng Q."/>
            <person name="Gargeya S."/>
            <person name="Alvarado L."/>
            <person name="Berlin A."/>
            <person name="Chapman S.B."/>
            <person name="Chen Z."/>
            <person name="Freedman E."/>
            <person name="Gellesch M."/>
            <person name="Goldberg J."/>
            <person name="Griggs A."/>
            <person name="Gujja S."/>
            <person name="Heilman E.R."/>
            <person name="Heiman D."/>
            <person name="Howarth C."/>
            <person name="Mehta T."/>
            <person name="Neiman D."/>
            <person name="Pearson M."/>
            <person name="Roberts A."/>
            <person name="Saif S."/>
            <person name="Shea T."/>
            <person name="Shenoy N."/>
            <person name="Sisk P."/>
            <person name="Stolte C."/>
            <person name="Sykes S."/>
            <person name="White J."/>
            <person name="Yandava C."/>
            <person name="Haas B."/>
            <person name="Henn M.R."/>
            <person name="Nusbaum C."/>
            <person name="Birren B."/>
        </authorList>
    </citation>
    <scope>NUCLEOTIDE SEQUENCE [LARGE SCALE GENOMIC DNA]</scope>
</reference>
<feature type="region of interest" description="Disordered" evidence="1">
    <location>
        <begin position="323"/>
        <end position="356"/>
    </location>
</feature>
<feature type="compositionally biased region" description="Polar residues" evidence="1">
    <location>
        <begin position="323"/>
        <end position="334"/>
    </location>
</feature>
<feature type="compositionally biased region" description="Polar residues" evidence="1">
    <location>
        <begin position="269"/>
        <end position="289"/>
    </location>
</feature>
<dbReference type="EMBL" id="JH712073">
    <property type="protein sequence ID" value="EJD76513.1"/>
    <property type="molecule type" value="Genomic_DNA"/>
</dbReference>
<dbReference type="OMA" id="VIRGTNC"/>
<sequence>MLGKLVNKFKKHSLQEEITSSTGLLGSVPNNANPGNNRITTTLPTGTIMAVVPQQPNRRSARISALYEDNSALGMIDSGTESDDDELEQLDSNLNRAPSTDIMGSSPPNLTSSPPLVSEFETDSWDSTGCESGIVLHDRSSEISETSQDNIFDEVIRGTNCVTITTATMSLMNTGKINEGIVSTNGCNNTDSGKAETGAFRPVTRRYIQNGSNKDSGTMIEKNIAYDLVLTNHHQQEPQQPVVTQGIIGEKRRYESITSKLRFGRETPKSPSSPIATRLRSYNSNGNGDSTRETLIAARRQPVKVIIHNPSVRRSSLALTTINDQHHQQSNKTDPANELDALPTHPLKRGRMISSGRPSLDFEKMRERLVVSNVCGIGSQEFVDSAMGNSDKDIEKRKQDWALATFILGGRRCPQHQQVRCQQTDCTFRPVDCDGTQTGSGGGGGNSNSSSNSNGDQ</sequence>
<dbReference type="InParanoid" id="A0A1S0ULS5"/>
<feature type="region of interest" description="Disordered" evidence="1">
    <location>
        <begin position="97"/>
        <end position="124"/>
    </location>
</feature>
<feature type="region of interest" description="Disordered" evidence="1">
    <location>
        <begin position="264"/>
        <end position="289"/>
    </location>
</feature>
<dbReference type="AlphaFoldDB" id="A0A1S0ULS5"/>
<evidence type="ECO:0000313" key="2">
    <source>
        <dbReference type="EMBL" id="EJD76513.1"/>
    </source>
</evidence>
<proteinExistence type="predicted"/>
<dbReference type="CTD" id="9938150"/>
<dbReference type="OrthoDB" id="5822594at2759"/>
<evidence type="ECO:0000256" key="1">
    <source>
        <dbReference type="SAM" id="MobiDB-lite"/>
    </source>
</evidence>
<gene>
    <name evidence="2" type="ORF">LOAG_16583</name>
</gene>
<dbReference type="KEGG" id="loa:LOAG_16583"/>
<organism evidence="2">
    <name type="scientific">Loa loa</name>
    <name type="common">Eye worm</name>
    <name type="synonym">Filaria loa</name>
    <dbReference type="NCBI Taxonomy" id="7209"/>
    <lineage>
        <taxon>Eukaryota</taxon>
        <taxon>Metazoa</taxon>
        <taxon>Ecdysozoa</taxon>
        <taxon>Nematoda</taxon>
        <taxon>Chromadorea</taxon>
        <taxon>Rhabditida</taxon>
        <taxon>Spirurina</taxon>
        <taxon>Spiruromorpha</taxon>
        <taxon>Filarioidea</taxon>
        <taxon>Onchocercidae</taxon>
        <taxon>Loa</taxon>
    </lineage>
</organism>
<dbReference type="RefSeq" id="XP_020307304.1">
    <property type="nucleotide sequence ID" value="XM_020449235.1"/>
</dbReference>
<dbReference type="FunCoup" id="A0A1S0ULS5">
    <property type="interactions" value="99"/>
</dbReference>
<feature type="compositionally biased region" description="Low complexity" evidence="1">
    <location>
        <begin position="105"/>
        <end position="118"/>
    </location>
</feature>
<feature type="compositionally biased region" description="Low complexity" evidence="1">
    <location>
        <begin position="447"/>
        <end position="457"/>
    </location>
</feature>
<dbReference type="GeneID" id="9938150"/>
<name>A0A1S0ULS5_LOALO</name>
<accession>A0A1S0ULS5</accession>
<protein>
    <submittedName>
        <fullName evidence="2">Uncharacterized protein</fullName>
    </submittedName>
</protein>